<evidence type="ECO:0000313" key="6">
    <source>
        <dbReference type="Proteomes" id="UP000238949"/>
    </source>
</evidence>
<organism evidence="5 6">
    <name type="scientific">Alteromonas alba</name>
    <dbReference type="NCBI Taxonomy" id="2079529"/>
    <lineage>
        <taxon>Bacteria</taxon>
        <taxon>Pseudomonadati</taxon>
        <taxon>Pseudomonadota</taxon>
        <taxon>Gammaproteobacteria</taxon>
        <taxon>Alteromonadales</taxon>
        <taxon>Alteromonadaceae</taxon>
        <taxon>Alteromonas/Salinimonas group</taxon>
        <taxon>Alteromonas</taxon>
    </lineage>
</organism>
<reference evidence="6" key="1">
    <citation type="journal article" date="2020" name="Int. J. Syst. Evol. Microbiol.">
        <title>Alteromonas alba sp. nov., a marine bacterium isolated from the seawater of the West Pacific Ocean.</title>
        <authorList>
            <person name="Sun C."/>
            <person name="Wu Y.-H."/>
            <person name="Xamxidin M."/>
            <person name="Cheng H."/>
            <person name="Xu X.-W."/>
        </authorList>
    </citation>
    <scope>NUCLEOTIDE SEQUENCE [LARGE SCALE GENOMIC DNA]</scope>
    <source>
        <strain evidence="6">190</strain>
    </source>
</reference>
<accession>A0A2S9V8Z8</accession>
<dbReference type="PANTHER" id="PTHR34874">
    <property type="entry name" value="PROTEIN YCHN"/>
    <property type="match status" value="1"/>
</dbReference>
<dbReference type="PANTHER" id="PTHR34874:SF3">
    <property type="entry name" value="SULFURTRANSFERASE TUSD"/>
    <property type="match status" value="1"/>
</dbReference>
<keyword evidence="4 5" id="KW-0808">Transferase</keyword>
<gene>
    <name evidence="5" type="primary">tusD</name>
    <name evidence="5" type="ORF">C6Y40_15005</name>
</gene>
<evidence type="ECO:0000256" key="2">
    <source>
        <dbReference type="ARBA" id="ARBA00007067"/>
    </source>
</evidence>
<comment type="subcellular location">
    <subcellularLocation>
        <location evidence="1">Cytoplasm</location>
    </subcellularLocation>
</comment>
<dbReference type="InterPro" id="IPR003787">
    <property type="entry name" value="Sulphur_relay_DsrE/F-like"/>
</dbReference>
<keyword evidence="6" id="KW-1185">Reference proteome</keyword>
<dbReference type="EMBL" id="PVNP01000161">
    <property type="protein sequence ID" value="PRO72785.1"/>
    <property type="molecule type" value="Genomic_DNA"/>
</dbReference>
<dbReference type="Proteomes" id="UP000238949">
    <property type="component" value="Unassembled WGS sequence"/>
</dbReference>
<dbReference type="GO" id="GO:0097163">
    <property type="term" value="F:sulfur carrier activity"/>
    <property type="evidence" value="ECO:0007669"/>
    <property type="project" value="TreeGrafter"/>
</dbReference>
<evidence type="ECO:0000256" key="4">
    <source>
        <dbReference type="ARBA" id="ARBA00022679"/>
    </source>
</evidence>
<dbReference type="RefSeq" id="WP_105935289.1">
    <property type="nucleotide sequence ID" value="NZ_PVNP01000161.1"/>
</dbReference>
<name>A0A2S9V8Z8_9ALTE</name>
<dbReference type="NCBIfam" id="TIGR03012">
    <property type="entry name" value="sulf_tusD_dsrE"/>
    <property type="match status" value="1"/>
</dbReference>
<comment type="similarity">
    <text evidence="2">Belongs to the DsrE/TusD family.</text>
</comment>
<dbReference type="SUPFAM" id="SSF75169">
    <property type="entry name" value="DsrEFH-like"/>
    <property type="match status" value="1"/>
</dbReference>
<proteinExistence type="inferred from homology"/>
<keyword evidence="3" id="KW-0963">Cytoplasm</keyword>
<dbReference type="Pfam" id="PF02635">
    <property type="entry name" value="DsrE"/>
    <property type="match status" value="1"/>
</dbReference>
<dbReference type="OrthoDB" id="9787483at2"/>
<dbReference type="GO" id="GO:1990228">
    <property type="term" value="C:sulfurtransferase complex"/>
    <property type="evidence" value="ECO:0007669"/>
    <property type="project" value="TreeGrafter"/>
</dbReference>
<comment type="caution">
    <text evidence="5">The sequence shown here is derived from an EMBL/GenBank/DDBJ whole genome shotgun (WGS) entry which is preliminary data.</text>
</comment>
<evidence type="ECO:0000256" key="1">
    <source>
        <dbReference type="ARBA" id="ARBA00004496"/>
    </source>
</evidence>
<evidence type="ECO:0000256" key="3">
    <source>
        <dbReference type="ARBA" id="ARBA00022490"/>
    </source>
</evidence>
<dbReference type="InterPro" id="IPR017463">
    <property type="entry name" value="Sulphur_relay_TusD/DsrE"/>
</dbReference>
<dbReference type="Gene3D" id="3.40.1260.10">
    <property type="entry name" value="DsrEFH-like"/>
    <property type="match status" value="1"/>
</dbReference>
<sequence>MQRISVLITSSPESLTACLDAVAFCRAAIDEGQSIDQIFFYQAGVYHANGLMDASANEVDLTKAWQSLAAEHAIPLLVCVGAASKRGVVDAEQATQAGLPQHNLFEPFKQVGLGEFFTLLHNSTKLVQF</sequence>
<evidence type="ECO:0000313" key="5">
    <source>
        <dbReference type="EMBL" id="PRO72785.1"/>
    </source>
</evidence>
<dbReference type="GO" id="GO:0016783">
    <property type="term" value="F:sulfurtransferase activity"/>
    <property type="evidence" value="ECO:0007669"/>
    <property type="project" value="InterPro"/>
</dbReference>
<protein>
    <submittedName>
        <fullName evidence="5">Sulfurtransferase complex subunit TusD</fullName>
    </submittedName>
</protein>
<dbReference type="GO" id="GO:0002143">
    <property type="term" value="P:tRNA wobble position uridine thiolation"/>
    <property type="evidence" value="ECO:0007669"/>
    <property type="project" value="TreeGrafter"/>
</dbReference>
<dbReference type="NCBIfam" id="NF001237">
    <property type="entry name" value="PRK00207.1"/>
    <property type="match status" value="1"/>
</dbReference>
<dbReference type="InterPro" id="IPR027396">
    <property type="entry name" value="DsrEFH-like"/>
</dbReference>
<dbReference type="AlphaFoldDB" id="A0A2S9V8Z8"/>